<evidence type="ECO:0000313" key="1">
    <source>
        <dbReference type="EMBL" id="CAB4878192.1"/>
    </source>
</evidence>
<dbReference type="AlphaFoldDB" id="A0A6J7E4Z8"/>
<dbReference type="SUPFAM" id="SSF159888">
    <property type="entry name" value="YdhG-like"/>
    <property type="match status" value="1"/>
</dbReference>
<accession>A0A6J7E4Z8</accession>
<proteinExistence type="predicted"/>
<gene>
    <name evidence="1" type="ORF">UFOPK3401_01208</name>
</gene>
<dbReference type="Gene3D" id="3.90.1150.200">
    <property type="match status" value="1"/>
</dbReference>
<dbReference type="EMBL" id="CAFBLM010000062">
    <property type="protein sequence ID" value="CAB4878192.1"/>
    <property type="molecule type" value="Genomic_DNA"/>
</dbReference>
<organism evidence="1">
    <name type="scientific">freshwater metagenome</name>
    <dbReference type="NCBI Taxonomy" id="449393"/>
    <lineage>
        <taxon>unclassified sequences</taxon>
        <taxon>metagenomes</taxon>
        <taxon>ecological metagenomes</taxon>
    </lineage>
</organism>
<reference evidence="1" key="1">
    <citation type="submission" date="2020-05" db="EMBL/GenBank/DDBJ databases">
        <authorList>
            <person name="Chiriac C."/>
            <person name="Salcher M."/>
            <person name="Ghai R."/>
            <person name="Kavagutti S V."/>
        </authorList>
    </citation>
    <scope>NUCLEOTIDE SEQUENCE</scope>
</reference>
<sequence>MSYWHDQMKTIADLKYLEQIAFLRENHGFSQAHANALVLYSRGNTSSKRFNTIDEFLRPLDKTEAATIRKIIKAVSVKYPKLEWVIAWNQPMLKQGTKYAFGISASKKHILLMPLGDDVLKVFESRLGDYGVLKKTIQVPLDWKVDAKLLTDLVKFRLDELKNA</sequence>
<name>A0A6J7E4Z8_9ZZZZ</name>
<protein>
    <submittedName>
        <fullName evidence="1">Unannotated protein</fullName>
    </submittedName>
</protein>